<organism evidence="1 2">
    <name type="scientific">Canavalia gladiata</name>
    <name type="common">Sword bean</name>
    <name type="synonym">Dolichos gladiatus</name>
    <dbReference type="NCBI Taxonomy" id="3824"/>
    <lineage>
        <taxon>Eukaryota</taxon>
        <taxon>Viridiplantae</taxon>
        <taxon>Streptophyta</taxon>
        <taxon>Embryophyta</taxon>
        <taxon>Tracheophyta</taxon>
        <taxon>Spermatophyta</taxon>
        <taxon>Magnoliopsida</taxon>
        <taxon>eudicotyledons</taxon>
        <taxon>Gunneridae</taxon>
        <taxon>Pentapetalae</taxon>
        <taxon>rosids</taxon>
        <taxon>fabids</taxon>
        <taxon>Fabales</taxon>
        <taxon>Fabaceae</taxon>
        <taxon>Papilionoideae</taxon>
        <taxon>50 kb inversion clade</taxon>
        <taxon>NPAAA clade</taxon>
        <taxon>indigoferoid/millettioid clade</taxon>
        <taxon>Phaseoleae</taxon>
        <taxon>Canavalia</taxon>
    </lineage>
</organism>
<dbReference type="EMBL" id="JAYMYQ010000004">
    <property type="protein sequence ID" value="KAK7338454.1"/>
    <property type="molecule type" value="Genomic_DNA"/>
</dbReference>
<dbReference type="AlphaFoldDB" id="A0AAN9LQB9"/>
<sequence length="93" mass="10806">MYQRITTSLHYRSLLEPLVIYPLRGSKSKTVTSYCACMSSVGCDKALFYKWLHKAHSLVLRYFFFSNTRHLFYIRLYNLAGPYGLIIGKPSDS</sequence>
<accession>A0AAN9LQB9</accession>
<reference evidence="1 2" key="1">
    <citation type="submission" date="2024-01" db="EMBL/GenBank/DDBJ databases">
        <title>The genomes of 5 underutilized Papilionoideae crops provide insights into root nodulation and disease resistanc.</title>
        <authorList>
            <person name="Jiang F."/>
        </authorList>
    </citation>
    <scope>NUCLEOTIDE SEQUENCE [LARGE SCALE GENOMIC DNA]</scope>
    <source>
        <strain evidence="1">LVBAO_FW01</strain>
        <tissue evidence="1">Leaves</tissue>
    </source>
</reference>
<dbReference type="Proteomes" id="UP001367508">
    <property type="component" value="Unassembled WGS sequence"/>
</dbReference>
<keyword evidence="2" id="KW-1185">Reference proteome</keyword>
<evidence type="ECO:0000313" key="1">
    <source>
        <dbReference type="EMBL" id="KAK7338454.1"/>
    </source>
</evidence>
<protein>
    <submittedName>
        <fullName evidence="1">Uncharacterized protein</fullName>
    </submittedName>
</protein>
<gene>
    <name evidence="1" type="ORF">VNO77_19064</name>
</gene>
<name>A0AAN9LQB9_CANGL</name>
<evidence type="ECO:0000313" key="2">
    <source>
        <dbReference type="Proteomes" id="UP001367508"/>
    </source>
</evidence>
<proteinExistence type="predicted"/>
<comment type="caution">
    <text evidence="1">The sequence shown here is derived from an EMBL/GenBank/DDBJ whole genome shotgun (WGS) entry which is preliminary data.</text>
</comment>